<evidence type="ECO:0000313" key="3">
    <source>
        <dbReference type="Proteomes" id="UP000280296"/>
    </source>
</evidence>
<reference evidence="2 3" key="1">
    <citation type="submission" date="2018-12" db="EMBL/GenBank/DDBJ databases">
        <authorList>
            <person name="Toschakov S.V."/>
        </authorList>
    </citation>
    <scope>NUCLEOTIDE SEQUENCE [LARGE SCALE GENOMIC DNA]</scope>
    <source>
        <strain evidence="2 3">GM2012</strain>
    </source>
</reference>
<keyword evidence="1" id="KW-1133">Transmembrane helix</keyword>
<comment type="caution">
    <text evidence="2">The sequence shown here is derived from an EMBL/GenBank/DDBJ whole genome shotgun (WGS) entry which is preliminary data.</text>
</comment>
<feature type="transmembrane region" description="Helical" evidence="1">
    <location>
        <begin position="168"/>
        <end position="187"/>
    </location>
</feature>
<sequence length="204" mass="22969">MAHAPLSVDDLAALQSELRSDLLRVALRDRWERPLLAIGWLHLLAFAVHQGAAMALNASWPHLILWPAEVAADVMLLRLMLGPSWWRSTPLAGVLARVWITFLILSFNAVTLNAMTGLGLRWYFLVWAGLASFGFATTAWLCGVGFLIPAFVMYFSSLAMVRWIEWSFLLQGITWWLVLQGIALWLVRRRLRSDSGADDFAFDG</sequence>
<protein>
    <submittedName>
        <fullName evidence="2">Uncharacterized protein</fullName>
    </submittedName>
</protein>
<name>A0A432MNF4_9BACT</name>
<keyword evidence="1" id="KW-0812">Transmembrane</keyword>
<dbReference type="Proteomes" id="UP000280296">
    <property type="component" value="Unassembled WGS sequence"/>
</dbReference>
<dbReference type="AlphaFoldDB" id="A0A432MNF4"/>
<proteinExistence type="predicted"/>
<feature type="transmembrane region" description="Helical" evidence="1">
    <location>
        <begin position="122"/>
        <end position="148"/>
    </location>
</feature>
<dbReference type="EMBL" id="RYZH01000007">
    <property type="protein sequence ID" value="RUL88840.1"/>
    <property type="molecule type" value="Genomic_DNA"/>
</dbReference>
<reference evidence="2 3" key="2">
    <citation type="submission" date="2019-01" db="EMBL/GenBank/DDBJ databases">
        <title>Tautonia sociabilis, a novel thermotolerant planctomycete of Isosphaeraceae family, isolated from a 4000 m deep subterranean habitat.</title>
        <authorList>
            <person name="Kovaleva O.L."/>
            <person name="Elcheninov A.G."/>
            <person name="Van Heerden E."/>
            <person name="Toshchakov S.V."/>
            <person name="Novikov A."/>
            <person name="Bonch-Osmolovskaya E.A."/>
            <person name="Kublanov I.V."/>
        </authorList>
    </citation>
    <scope>NUCLEOTIDE SEQUENCE [LARGE SCALE GENOMIC DNA]</scope>
    <source>
        <strain evidence="2 3">GM2012</strain>
    </source>
</reference>
<dbReference type="OrthoDB" id="270857at2"/>
<gene>
    <name evidence="2" type="ORF">TsocGM_05660</name>
</gene>
<dbReference type="RefSeq" id="WP_126724328.1">
    <property type="nucleotide sequence ID" value="NZ_RYZH01000007.1"/>
</dbReference>
<organism evidence="2 3">
    <name type="scientific">Tautonia sociabilis</name>
    <dbReference type="NCBI Taxonomy" id="2080755"/>
    <lineage>
        <taxon>Bacteria</taxon>
        <taxon>Pseudomonadati</taxon>
        <taxon>Planctomycetota</taxon>
        <taxon>Planctomycetia</taxon>
        <taxon>Isosphaerales</taxon>
        <taxon>Isosphaeraceae</taxon>
        <taxon>Tautonia</taxon>
    </lineage>
</organism>
<evidence type="ECO:0000313" key="2">
    <source>
        <dbReference type="EMBL" id="RUL88840.1"/>
    </source>
</evidence>
<feature type="transmembrane region" description="Helical" evidence="1">
    <location>
        <begin position="35"/>
        <end position="56"/>
    </location>
</feature>
<feature type="transmembrane region" description="Helical" evidence="1">
    <location>
        <begin position="91"/>
        <end position="110"/>
    </location>
</feature>
<evidence type="ECO:0000256" key="1">
    <source>
        <dbReference type="SAM" id="Phobius"/>
    </source>
</evidence>
<keyword evidence="3" id="KW-1185">Reference proteome</keyword>
<accession>A0A432MNF4</accession>
<keyword evidence="1" id="KW-0472">Membrane</keyword>